<comment type="caution">
    <text evidence="1">The sequence shown here is derived from an EMBL/GenBank/DDBJ whole genome shotgun (WGS) entry which is preliminary data.</text>
</comment>
<dbReference type="SUPFAM" id="SSF48371">
    <property type="entry name" value="ARM repeat"/>
    <property type="match status" value="1"/>
</dbReference>
<accession>A0ABR1GCJ7</accession>
<dbReference type="PANTHER" id="PTHR46043">
    <property type="entry name" value="ARM REPEAT SUPERFAMILY PROTEIN"/>
    <property type="match status" value="1"/>
</dbReference>
<name>A0ABR1GCJ7_AURAN</name>
<evidence type="ECO:0000313" key="2">
    <source>
        <dbReference type="Proteomes" id="UP001363151"/>
    </source>
</evidence>
<dbReference type="Gene3D" id="1.25.10.10">
    <property type="entry name" value="Leucine-rich Repeat Variant"/>
    <property type="match status" value="2"/>
</dbReference>
<dbReference type="PANTHER" id="PTHR46043:SF13">
    <property type="entry name" value="ARM REPEAT SUPERFAMILY PROTEIN"/>
    <property type="match status" value="1"/>
</dbReference>
<organism evidence="1 2">
    <name type="scientific">Aureococcus anophagefferens</name>
    <name type="common">Harmful bloom alga</name>
    <dbReference type="NCBI Taxonomy" id="44056"/>
    <lineage>
        <taxon>Eukaryota</taxon>
        <taxon>Sar</taxon>
        <taxon>Stramenopiles</taxon>
        <taxon>Ochrophyta</taxon>
        <taxon>Pelagophyceae</taxon>
        <taxon>Pelagomonadales</taxon>
        <taxon>Pelagomonadaceae</taxon>
        <taxon>Aureococcus</taxon>
    </lineage>
</organism>
<gene>
    <name evidence="1" type="ORF">SO694_0000208</name>
</gene>
<dbReference type="SMART" id="SM00185">
    <property type="entry name" value="ARM"/>
    <property type="match status" value="2"/>
</dbReference>
<keyword evidence="2" id="KW-1185">Reference proteome</keyword>
<evidence type="ECO:0000313" key="1">
    <source>
        <dbReference type="EMBL" id="KAK7253623.1"/>
    </source>
</evidence>
<dbReference type="Pfam" id="PF00514">
    <property type="entry name" value="Arm"/>
    <property type="match status" value="1"/>
</dbReference>
<protein>
    <recommendedName>
        <fullName evidence="3">Armadillo repeat-containing domain-containing protein</fullName>
    </recommendedName>
</protein>
<evidence type="ECO:0008006" key="3">
    <source>
        <dbReference type="Google" id="ProtNLM"/>
    </source>
</evidence>
<dbReference type="Proteomes" id="UP001363151">
    <property type="component" value="Unassembled WGS sequence"/>
</dbReference>
<sequence>MGGSASTSKSLAVAPLVEAVKSGGDEDKQKAARIVADFAESDQNVEQIVDAGGVAPLLQLLDLSKSSLCAQSHAAVALRKVASVERSRARLDDKAFVAAHAKALATPPDAKVAPSAETRGELARGLGQLALKKSIVAALPAVIGVLALPDGEQGVALAKQHAVAAIFSSIMLNASARAKQATLEAGGLPGLVAVAKSGSDAARRDARTCLAQLADAPAHREAIVAEVERAKLDPGFLAGDNGLAARQGLRQLRDG</sequence>
<reference evidence="1 2" key="1">
    <citation type="submission" date="2024-03" db="EMBL/GenBank/DDBJ databases">
        <title>Aureococcus anophagefferens CCMP1851 and Kratosvirus quantuckense: Draft genome of a second virus-susceptible host strain in the model system.</title>
        <authorList>
            <person name="Chase E."/>
            <person name="Truchon A.R."/>
            <person name="Schepens W."/>
            <person name="Wilhelm S.W."/>
        </authorList>
    </citation>
    <scope>NUCLEOTIDE SEQUENCE [LARGE SCALE GENOMIC DNA]</scope>
    <source>
        <strain evidence="1 2">CCMP1851</strain>
    </source>
</reference>
<dbReference type="InterPro" id="IPR000225">
    <property type="entry name" value="Armadillo"/>
</dbReference>
<dbReference type="EMBL" id="JBBJCI010000034">
    <property type="protein sequence ID" value="KAK7253623.1"/>
    <property type="molecule type" value="Genomic_DNA"/>
</dbReference>
<proteinExistence type="predicted"/>
<dbReference type="InterPro" id="IPR011989">
    <property type="entry name" value="ARM-like"/>
</dbReference>
<dbReference type="InterPro" id="IPR016024">
    <property type="entry name" value="ARM-type_fold"/>
</dbReference>